<dbReference type="PATRIC" id="fig|1441923.3.peg.747"/>
<dbReference type="EMBL" id="AZYO01000004">
    <property type="protein sequence ID" value="KOS57552.1"/>
    <property type="molecule type" value="Genomic_DNA"/>
</dbReference>
<protein>
    <recommendedName>
        <fullName evidence="3">DNA-binding protein</fullName>
    </recommendedName>
</protein>
<sequence>MATVEDRYLAGDIDFESAAADALDTPSLDRRDLLPLLHALRAAKHPAAPLAAHDADLLDAGGAPESPLALATAVADRTARMRRLLDSALTVEQAAERLGGVGPSRVRQRVGDRSLWALKRANRLLLPAVQFTDDGQVPGLDAVLQALPETMAPLSIHGLLTTPQPSLLVDGAPASVVDWLLIGGAVEDALSVVDQYLAA</sequence>
<comment type="caution">
    <text evidence="1">The sequence shown here is derived from an EMBL/GenBank/DDBJ whole genome shotgun (WGS) entry which is preliminary data.</text>
</comment>
<dbReference type="AlphaFoldDB" id="A0A0M8PQM9"/>
<reference evidence="2" key="2">
    <citation type="submission" date="2015-01" db="EMBL/GenBank/DDBJ databases">
        <title>Draft genome sequence of potential hydrocarbon metabolising strain of Rhodococcus rhodochrous.</title>
        <authorList>
            <person name="Aggarwal R.K."/>
            <person name="Dawar C."/>
        </authorList>
    </citation>
    <scope>NUCLEOTIDE SEQUENCE [LARGE SCALE GENOMIC DNA]</scope>
    <source>
        <strain evidence="2">KG-21</strain>
    </source>
</reference>
<accession>A0A0M8PQM9</accession>
<reference evidence="1 2" key="1">
    <citation type="journal article" date="2015" name="Genome Announc.">
        <title>Draft Genome Sequence of Rhodococcus rhodochrous Strain KG-21, a Soil Isolate from Oil Fields of Krishna-Godavari Basin, India.</title>
        <authorList>
            <person name="Dawar C."/>
            <person name="Aggarwal R.K."/>
        </authorList>
    </citation>
    <scope>NUCLEOTIDE SEQUENCE [LARGE SCALE GENOMIC DNA]</scope>
    <source>
        <strain evidence="1 2">KG-21</strain>
    </source>
</reference>
<organism evidence="1 2">
    <name type="scientific">Rhodococcus rhodochrous KG-21</name>
    <dbReference type="NCBI Taxonomy" id="1441923"/>
    <lineage>
        <taxon>Bacteria</taxon>
        <taxon>Bacillati</taxon>
        <taxon>Actinomycetota</taxon>
        <taxon>Actinomycetes</taxon>
        <taxon>Mycobacteriales</taxon>
        <taxon>Nocardiaceae</taxon>
        <taxon>Rhodococcus</taxon>
    </lineage>
</organism>
<evidence type="ECO:0000313" key="2">
    <source>
        <dbReference type="Proteomes" id="UP000037712"/>
    </source>
</evidence>
<gene>
    <name evidence="1" type="ORF">Z051_03445</name>
</gene>
<evidence type="ECO:0000313" key="1">
    <source>
        <dbReference type="EMBL" id="KOS57552.1"/>
    </source>
</evidence>
<name>A0A0M8PQM9_RHORH</name>
<dbReference type="Proteomes" id="UP000037712">
    <property type="component" value="Unassembled WGS sequence"/>
</dbReference>
<evidence type="ECO:0008006" key="3">
    <source>
        <dbReference type="Google" id="ProtNLM"/>
    </source>
</evidence>
<dbReference type="RefSeq" id="WP_054371380.1">
    <property type="nucleotide sequence ID" value="NZ_AZYO01000004.1"/>
</dbReference>
<proteinExistence type="predicted"/>